<sequence length="75" mass="8389">MRLPGAPALPRCPLGREPSPANPADLEAMRRRVWREQGVVALRLEDIADPWLRQALTNEATRRWGPRTGGPSHGR</sequence>
<protein>
    <submittedName>
        <fullName evidence="2">Uncharacterized protein</fullName>
    </submittedName>
</protein>
<evidence type="ECO:0000313" key="3">
    <source>
        <dbReference type="Proteomes" id="UP000562254"/>
    </source>
</evidence>
<feature type="region of interest" description="Disordered" evidence="1">
    <location>
        <begin position="56"/>
        <end position="75"/>
    </location>
</feature>
<reference evidence="2 3" key="1">
    <citation type="submission" date="2020-08" db="EMBL/GenBank/DDBJ databases">
        <title>Genomic Encyclopedia of Type Strains, Phase IV (KMG-IV): sequencing the most valuable type-strain genomes for metagenomic binning, comparative biology and taxonomic classification.</title>
        <authorList>
            <person name="Goeker M."/>
        </authorList>
    </citation>
    <scope>NUCLEOTIDE SEQUENCE [LARGE SCALE GENOMIC DNA]</scope>
    <source>
        <strain evidence="2 3">DSM 25895</strain>
    </source>
</reference>
<evidence type="ECO:0000313" key="2">
    <source>
        <dbReference type="EMBL" id="MBB5688583.1"/>
    </source>
</evidence>
<proteinExistence type="predicted"/>
<evidence type="ECO:0000256" key="1">
    <source>
        <dbReference type="SAM" id="MobiDB-lite"/>
    </source>
</evidence>
<dbReference type="EMBL" id="JACIJE010000002">
    <property type="protein sequence ID" value="MBB5688583.1"/>
    <property type="molecule type" value="Genomic_DNA"/>
</dbReference>
<organism evidence="2 3">
    <name type="scientific">Neoroseomonas alkaliterrae</name>
    <dbReference type="NCBI Taxonomy" id="1452450"/>
    <lineage>
        <taxon>Bacteria</taxon>
        <taxon>Pseudomonadati</taxon>
        <taxon>Pseudomonadota</taxon>
        <taxon>Alphaproteobacteria</taxon>
        <taxon>Acetobacterales</taxon>
        <taxon>Acetobacteraceae</taxon>
        <taxon>Neoroseomonas</taxon>
    </lineage>
</organism>
<feature type="region of interest" description="Disordered" evidence="1">
    <location>
        <begin position="1"/>
        <end position="23"/>
    </location>
</feature>
<keyword evidence="3" id="KW-1185">Reference proteome</keyword>
<dbReference type="AlphaFoldDB" id="A0A840Y2Y3"/>
<accession>A0A840Y2Y3</accession>
<comment type="caution">
    <text evidence="2">The sequence shown here is derived from an EMBL/GenBank/DDBJ whole genome shotgun (WGS) entry which is preliminary data.</text>
</comment>
<dbReference type="RefSeq" id="WP_184481393.1">
    <property type="nucleotide sequence ID" value="NZ_JACIJE010000002.1"/>
</dbReference>
<dbReference type="Proteomes" id="UP000562254">
    <property type="component" value="Unassembled WGS sequence"/>
</dbReference>
<name>A0A840Y2Y3_9PROT</name>
<gene>
    <name evidence="2" type="ORF">FHS88_000699</name>
</gene>